<comment type="similarity">
    <text evidence="1">Belongs to the GTP cyclohydrolase I type 2/NIF3 family.</text>
</comment>
<dbReference type="NCBIfam" id="TIGR00486">
    <property type="entry name" value="YbgI_SA1388"/>
    <property type="match status" value="1"/>
</dbReference>
<evidence type="ECO:0000256" key="2">
    <source>
        <dbReference type="ARBA" id="ARBA00011643"/>
    </source>
</evidence>
<evidence type="ECO:0000256" key="1">
    <source>
        <dbReference type="ARBA" id="ARBA00006964"/>
    </source>
</evidence>
<keyword evidence="6" id="KW-1185">Reference proteome</keyword>
<dbReference type="RefSeq" id="WP_313794022.1">
    <property type="nucleotide sequence ID" value="NZ_CP102453.1"/>
</dbReference>
<reference evidence="5 6" key="1">
    <citation type="submission" date="2022-08" db="EMBL/GenBank/DDBJ databases">
        <title>Aerococcaceae sp. nov isolated from spoiled eye mask.</title>
        <authorList>
            <person name="Zhou G."/>
            <person name="Xie X.-B."/>
            <person name="Shi Q.-S."/>
            <person name="Wang Y.-S."/>
            <person name="Wen X."/>
            <person name="Peng H."/>
            <person name="Yang X.-J."/>
            <person name="Tao H.-B."/>
            <person name="Huang X.-M."/>
        </authorList>
    </citation>
    <scope>NUCLEOTIDE SEQUENCE [LARGE SCALE GENOMIC DNA]</scope>
    <source>
        <strain evidence="6">DM20194951</strain>
    </source>
</reference>
<evidence type="ECO:0000256" key="3">
    <source>
        <dbReference type="ARBA" id="ARBA00022112"/>
    </source>
</evidence>
<evidence type="ECO:0000313" key="6">
    <source>
        <dbReference type="Proteomes" id="UP001315967"/>
    </source>
</evidence>
<proteinExistence type="inferred from homology"/>
<comment type="subunit">
    <text evidence="2">Homohexamer.</text>
</comment>
<keyword evidence="4" id="KW-0479">Metal-binding</keyword>
<dbReference type="InterPro" id="IPR002678">
    <property type="entry name" value="DUF34/NIF3"/>
</dbReference>
<dbReference type="Pfam" id="PF01784">
    <property type="entry name" value="DUF34_NIF3"/>
    <property type="match status" value="1"/>
</dbReference>
<organism evidence="5 6">
    <name type="scientific">Fundicoccus culcitae</name>
    <dbReference type="NCBI Taxonomy" id="2969821"/>
    <lineage>
        <taxon>Bacteria</taxon>
        <taxon>Bacillati</taxon>
        <taxon>Bacillota</taxon>
        <taxon>Bacilli</taxon>
        <taxon>Lactobacillales</taxon>
        <taxon>Aerococcaceae</taxon>
        <taxon>Fundicoccus</taxon>
    </lineage>
</organism>
<protein>
    <recommendedName>
        <fullName evidence="3">GTP cyclohydrolase 1 type 2 homolog</fullName>
    </recommendedName>
</protein>
<sequence length="266" mass="29838">MTTALKQIIDVLDKLYPPALAEDYDNVGLHFGSQHAEVSKVLVSLDIRPKVVQEAIDKQVDTIIVHHPPIFKPIKRFDIDNPQINMYSQLIQNQINIFALHTNLDKATNGMNDWLAETLQLSHVVALATDPNPDNHIGRIGALQQPMPRAEVLAYIKKALDIERLTVIEKKPKTTYQTIAVVGGSGSEFAEAAALQEADIYLTGDITYHHGHDCYEYDMMTVDVGHYAEKIFIAKMAALLGQLNLEHQWSIDIIASKENTNPFQYL</sequence>
<gene>
    <name evidence="5" type="ORF">NRE15_02400</name>
</gene>
<dbReference type="SUPFAM" id="SSF102705">
    <property type="entry name" value="NIF3 (NGG1p interacting factor 3)-like"/>
    <property type="match status" value="1"/>
</dbReference>
<evidence type="ECO:0000313" key="5">
    <source>
        <dbReference type="EMBL" id="UUX34521.1"/>
    </source>
</evidence>
<dbReference type="InterPro" id="IPR036069">
    <property type="entry name" value="DUF34/NIF3_sf"/>
</dbReference>
<accession>A0ABY5P709</accession>
<dbReference type="Gene3D" id="3.40.1390.30">
    <property type="entry name" value="NIF3 (NGG1p interacting factor 3)-like"/>
    <property type="match status" value="2"/>
</dbReference>
<name>A0ABY5P709_9LACT</name>
<dbReference type="EMBL" id="CP102453">
    <property type="protein sequence ID" value="UUX34521.1"/>
    <property type="molecule type" value="Genomic_DNA"/>
</dbReference>
<dbReference type="PANTHER" id="PTHR13799:SF14">
    <property type="entry name" value="GTP CYCLOHYDROLASE 1 TYPE 2 HOMOLOG"/>
    <property type="match status" value="1"/>
</dbReference>
<evidence type="ECO:0000256" key="4">
    <source>
        <dbReference type="ARBA" id="ARBA00022723"/>
    </source>
</evidence>
<dbReference type="PANTHER" id="PTHR13799">
    <property type="entry name" value="NGG1 INTERACTING FACTOR 3"/>
    <property type="match status" value="1"/>
</dbReference>
<dbReference type="Proteomes" id="UP001315967">
    <property type="component" value="Chromosome"/>
</dbReference>